<name>A0ABV4U5B9_9BACT</name>
<dbReference type="Proteomes" id="UP001575105">
    <property type="component" value="Unassembled WGS sequence"/>
</dbReference>
<keyword evidence="1" id="KW-0732">Signal</keyword>
<feature type="chain" id="PRO_5046200872" evidence="1">
    <location>
        <begin position="22"/>
        <end position="576"/>
    </location>
</feature>
<protein>
    <submittedName>
        <fullName evidence="2">Uncharacterized protein</fullName>
    </submittedName>
</protein>
<organism evidence="2 3">
    <name type="scientific">Natronomicrosphaera hydrolytica</name>
    <dbReference type="NCBI Taxonomy" id="3242702"/>
    <lineage>
        <taxon>Bacteria</taxon>
        <taxon>Pseudomonadati</taxon>
        <taxon>Planctomycetota</taxon>
        <taxon>Phycisphaerae</taxon>
        <taxon>Phycisphaerales</taxon>
        <taxon>Phycisphaeraceae</taxon>
        <taxon>Natronomicrosphaera</taxon>
    </lineage>
</organism>
<feature type="signal peptide" evidence="1">
    <location>
        <begin position="1"/>
        <end position="21"/>
    </location>
</feature>
<dbReference type="EMBL" id="JBGUBD010000006">
    <property type="protein sequence ID" value="MFA9478786.1"/>
    <property type="molecule type" value="Genomic_DNA"/>
</dbReference>
<sequence>MLMDRVFGVCVLVAASFAMTAADAVQADFMLDHVPDDAMLYFGWQGTDAMGEAFEQSHFGSVRRDTNVDQVVVGLLPIAGMFLGEHAGQIFRLITQLERVLWQRPWVMFVGDPASVTERLGAGPDVAVPTLRIGIIVKPGQHDRQVRQALQQWERAMTDDNTPATWIDDGERLGLMVGYDEQQVRDIHIVWRSLSRDTHFSHARRQVMNSPALLAYINIKRVARRIGDGAPLPGLMVDPSHLDAFITELDLNGMQRAVYAGGFQQRLWQGQLFVDAPAPRQGLARLFDAEPINDRELRAIPRSASWLSAYRLDAQVILNAVDNALHRLHHEADPVNAEIRKALTAGLGELWLFYSDPTFISPAGPGVSLVHQLRDGRPIEAVMPQLVEQLNGHDPEQPAVEQTQRDGMTIYQYTTPSGNYTFAWAIASNRLYVGTSVQTVAAAHAHTLRPGNALPQSSQFQRVRERLGNPPAGARLAFADLQSTAPSMFQGYAHAMQLNLGGLDMGPNLPNLRRLMPYLIPAGKSGWADDRGWHARSIEPFPGANLLSPSATINLGTGTLAATILFSVTPATAAGP</sequence>
<keyword evidence="3" id="KW-1185">Reference proteome</keyword>
<proteinExistence type="predicted"/>
<accession>A0ABV4U5B9</accession>
<evidence type="ECO:0000256" key="1">
    <source>
        <dbReference type="SAM" id="SignalP"/>
    </source>
</evidence>
<gene>
    <name evidence="2" type="ORF">ACERK3_10810</name>
</gene>
<comment type="caution">
    <text evidence="2">The sequence shown here is derived from an EMBL/GenBank/DDBJ whole genome shotgun (WGS) entry which is preliminary data.</text>
</comment>
<evidence type="ECO:0000313" key="3">
    <source>
        <dbReference type="Proteomes" id="UP001575105"/>
    </source>
</evidence>
<reference evidence="2 3" key="1">
    <citation type="submission" date="2024-08" db="EMBL/GenBank/DDBJ databases">
        <title>Whole-genome sequencing of halo(alkali)philic microorganisms from hypersaline lakes.</title>
        <authorList>
            <person name="Sorokin D.Y."/>
            <person name="Merkel A.Y."/>
            <person name="Messina E."/>
            <person name="Yakimov M."/>
        </authorList>
    </citation>
    <scope>NUCLEOTIDE SEQUENCE [LARGE SCALE GENOMIC DNA]</scope>
    <source>
        <strain evidence="2 3">AB-hyl4</strain>
    </source>
</reference>
<evidence type="ECO:0000313" key="2">
    <source>
        <dbReference type="EMBL" id="MFA9478786.1"/>
    </source>
</evidence>
<dbReference type="RefSeq" id="WP_425345712.1">
    <property type="nucleotide sequence ID" value="NZ_JBGUBD010000006.1"/>
</dbReference>